<gene>
    <name evidence="3" type="primary">Cnig_chr_II.g7796</name>
    <name evidence="3" type="ORF">B9Z55_007796</name>
</gene>
<dbReference type="EMBL" id="PDUG01000002">
    <property type="protein sequence ID" value="PIC49061.1"/>
    <property type="molecule type" value="Genomic_DNA"/>
</dbReference>
<feature type="transmembrane region" description="Helical" evidence="2">
    <location>
        <begin position="63"/>
        <end position="85"/>
    </location>
</feature>
<sequence>MGKSSKDEDDGRGVNWGAVEELRYEGCKQYISDGKPQNTEAQKNQYKFCCEERGYCAFYLQPWFWLTIGGVLLALIAVSVFLSVYCCCLRKRRGGGGVDSEIQKEAELPEKGAESKSSESEESDCD</sequence>
<dbReference type="AlphaFoldDB" id="A0A2G5VBL4"/>
<name>A0A2G5VBL4_9PELO</name>
<dbReference type="Proteomes" id="UP000230233">
    <property type="component" value="Chromosome II"/>
</dbReference>
<feature type="region of interest" description="Disordered" evidence="1">
    <location>
        <begin position="92"/>
        <end position="126"/>
    </location>
</feature>
<organism evidence="3 4">
    <name type="scientific">Caenorhabditis nigoni</name>
    <dbReference type="NCBI Taxonomy" id="1611254"/>
    <lineage>
        <taxon>Eukaryota</taxon>
        <taxon>Metazoa</taxon>
        <taxon>Ecdysozoa</taxon>
        <taxon>Nematoda</taxon>
        <taxon>Chromadorea</taxon>
        <taxon>Rhabditida</taxon>
        <taxon>Rhabditina</taxon>
        <taxon>Rhabditomorpha</taxon>
        <taxon>Rhabditoidea</taxon>
        <taxon>Rhabditidae</taxon>
        <taxon>Peloderinae</taxon>
        <taxon>Caenorhabditis</taxon>
    </lineage>
</organism>
<keyword evidence="2" id="KW-0472">Membrane</keyword>
<comment type="caution">
    <text evidence="3">The sequence shown here is derived from an EMBL/GenBank/DDBJ whole genome shotgun (WGS) entry which is preliminary data.</text>
</comment>
<keyword evidence="2" id="KW-1133">Transmembrane helix</keyword>
<protein>
    <submittedName>
        <fullName evidence="3">Uncharacterized protein</fullName>
    </submittedName>
</protein>
<keyword evidence="2" id="KW-0812">Transmembrane</keyword>
<reference evidence="4" key="1">
    <citation type="submission" date="2017-10" db="EMBL/GenBank/DDBJ databases">
        <title>Rapid genome shrinkage in a self-fertile nematode reveals novel sperm competition proteins.</title>
        <authorList>
            <person name="Yin D."/>
            <person name="Schwarz E.M."/>
            <person name="Thomas C.G."/>
            <person name="Felde R.L."/>
            <person name="Korf I.F."/>
            <person name="Cutter A.D."/>
            <person name="Schartner C.M."/>
            <person name="Ralston E.J."/>
            <person name="Meyer B.J."/>
            <person name="Haag E.S."/>
        </authorList>
    </citation>
    <scope>NUCLEOTIDE SEQUENCE [LARGE SCALE GENOMIC DNA]</scope>
    <source>
        <strain evidence="4">JU1422</strain>
    </source>
</reference>
<proteinExistence type="predicted"/>
<evidence type="ECO:0000256" key="1">
    <source>
        <dbReference type="SAM" id="MobiDB-lite"/>
    </source>
</evidence>
<accession>A0A2G5VBL4</accession>
<evidence type="ECO:0000256" key="2">
    <source>
        <dbReference type="SAM" id="Phobius"/>
    </source>
</evidence>
<keyword evidence="4" id="KW-1185">Reference proteome</keyword>
<feature type="compositionally biased region" description="Basic and acidic residues" evidence="1">
    <location>
        <begin position="101"/>
        <end position="119"/>
    </location>
</feature>
<evidence type="ECO:0000313" key="3">
    <source>
        <dbReference type="EMBL" id="PIC49061.1"/>
    </source>
</evidence>
<evidence type="ECO:0000313" key="4">
    <source>
        <dbReference type="Proteomes" id="UP000230233"/>
    </source>
</evidence>